<keyword evidence="3" id="KW-1185">Reference proteome</keyword>
<feature type="domain" description="PhnB-like" evidence="1">
    <location>
        <begin position="5"/>
        <end position="134"/>
    </location>
</feature>
<dbReference type="EMBL" id="JACIDR010000003">
    <property type="protein sequence ID" value="MBB3973666.1"/>
    <property type="molecule type" value="Genomic_DNA"/>
</dbReference>
<dbReference type="CDD" id="cd06588">
    <property type="entry name" value="PhnB_like"/>
    <property type="match status" value="1"/>
</dbReference>
<gene>
    <name evidence="2" type="ORF">GGR24_002336</name>
</gene>
<dbReference type="PANTHER" id="PTHR33990">
    <property type="entry name" value="PROTEIN YJDN-RELATED"/>
    <property type="match status" value="1"/>
</dbReference>
<dbReference type="InterPro" id="IPR028973">
    <property type="entry name" value="PhnB-like"/>
</dbReference>
<dbReference type="PANTHER" id="PTHR33990:SF1">
    <property type="entry name" value="PROTEIN YJDN"/>
    <property type="match status" value="1"/>
</dbReference>
<dbReference type="RefSeq" id="WP_183395518.1">
    <property type="nucleotide sequence ID" value="NZ_JACIDR010000003.1"/>
</dbReference>
<dbReference type="Gene3D" id="3.10.180.10">
    <property type="entry name" value="2,3-Dihydroxybiphenyl 1,2-Dioxygenase, domain 1"/>
    <property type="match status" value="1"/>
</dbReference>
<dbReference type="Pfam" id="PF06983">
    <property type="entry name" value="3-dmu-9_3-mt"/>
    <property type="match status" value="1"/>
</dbReference>
<accession>A0A7W6GFA5</accession>
<dbReference type="AlphaFoldDB" id="A0A7W6GFA5"/>
<name>A0A7W6GFA5_9HYPH</name>
<protein>
    <submittedName>
        <fullName evidence="2">PhnB protein</fullName>
    </submittedName>
</protein>
<sequence length="143" mass="15009">MLVRPYLSFEGRCEEALEFYKSAVGAEVIALLRFRDAPEPPPPGMVPPGSEDKILHSCFRIGATEVMATDGGCAGAATFSGVSLALSAPSEAEANRVFAALGEGGEIRMPLAPTFFSPAFGMLADRFGVAWMVVTEPEPQAGA</sequence>
<proteinExistence type="predicted"/>
<comment type="caution">
    <text evidence="2">The sequence shown here is derived from an EMBL/GenBank/DDBJ whole genome shotgun (WGS) entry which is preliminary data.</text>
</comment>
<evidence type="ECO:0000313" key="3">
    <source>
        <dbReference type="Proteomes" id="UP000528964"/>
    </source>
</evidence>
<dbReference type="SUPFAM" id="SSF54593">
    <property type="entry name" value="Glyoxalase/Bleomycin resistance protein/Dihydroxybiphenyl dioxygenase"/>
    <property type="match status" value="1"/>
</dbReference>
<organism evidence="2 3">
    <name type="scientific">Hansschlegelia beijingensis</name>
    <dbReference type="NCBI Taxonomy" id="1133344"/>
    <lineage>
        <taxon>Bacteria</taxon>
        <taxon>Pseudomonadati</taxon>
        <taxon>Pseudomonadota</taxon>
        <taxon>Alphaproteobacteria</taxon>
        <taxon>Hyphomicrobiales</taxon>
        <taxon>Methylopilaceae</taxon>
        <taxon>Hansschlegelia</taxon>
    </lineage>
</organism>
<reference evidence="2 3" key="1">
    <citation type="submission" date="2020-08" db="EMBL/GenBank/DDBJ databases">
        <title>Genomic Encyclopedia of Type Strains, Phase IV (KMG-IV): sequencing the most valuable type-strain genomes for metagenomic binning, comparative biology and taxonomic classification.</title>
        <authorList>
            <person name="Goeker M."/>
        </authorList>
    </citation>
    <scope>NUCLEOTIDE SEQUENCE [LARGE SCALE GENOMIC DNA]</scope>
    <source>
        <strain evidence="2 3">DSM 25481</strain>
    </source>
</reference>
<dbReference type="Proteomes" id="UP000528964">
    <property type="component" value="Unassembled WGS sequence"/>
</dbReference>
<evidence type="ECO:0000259" key="1">
    <source>
        <dbReference type="Pfam" id="PF06983"/>
    </source>
</evidence>
<dbReference type="InterPro" id="IPR029068">
    <property type="entry name" value="Glyas_Bleomycin-R_OHBP_Dase"/>
</dbReference>
<evidence type="ECO:0000313" key="2">
    <source>
        <dbReference type="EMBL" id="MBB3973666.1"/>
    </source>
</evidence>